<dbReference type="STRING" id="1073353.H740_07114"/>
<organism evidence="5 6">
    <name type="scientific">Campylobacter showae CC57C</name>
    <dbReference type="NCBI Taxonomy" id="1073353"/>
    <lineage>
        <taxon>Bacteria</taxon>
        <taxon>Pseudomonadati</taxon>
        <taxon>Campylobacterota</taxon>
        <taxon>Epsilonproteobacteria</taxon>
        <taxon>Campylobacterales</taxon>
        <taxon>Campylobacteraceae</taxon>
        <taxon>Campylobacter</taxon>
    </lineage>
</organism>
<dbReference type="EMBL" id="AOTD01000182">
    <property type="protein sequence ID" value="EMG30312.1"/>
    <property type="molecule type" value="Genomic_DNA"/>
</dbReference>
<name>M3JC78_9BACT</name>
<dbReference type="GO" id="GO:0016616">
    <property type="term" value="F:oxidoreductase activity, acting on the CH-OH group of donors, NAD or NADP as acceptor"/>
    <property type="evidence" value="ECO:0007669"/>
    <property type="project" value="UniProtKB-ARBA"/>
</dbReference>
<gene>
    <name evidence="5" type="ORF">H740_07114</name>
</gene>
<reference evidence="5 6" key="1">
    <citation type="submission" date="2013-02" db="EMBL/GenBank/DDBJ databases">
        <title>Co-occurrence of anaerobic bacteria in colorectal carcinomas.</title>
        <authorList>
            <person name="Holt R.A."/>
            <person name="Warren R.L."/>
            <person name="Allen-Vercoe E."/>
            <person name="Pleasance S."/>
            <person name="Freeman D.J."/>
            <person name="Watson P."/>
            <person name="Moore R."/>
            <person name="Cochrane K."/>
        </authorList>
    </citation>
    <scope>NUCLEOTIDE SEQUENCE [LARGE SCALE GENOMIC DNA]</scope>
    <source>
        <strain evidence="5 6">CC57C</strain>
    </source>
</reference>
<evidence type="ECO:0000256" key="3">
    <source>
        <dbReference type="ARBA" id="ARBA00023002"/>
    </source>
</evidence>
<dbReference type="Gene3D" id="3.20.20.100">
    <property type="entry name" value="NADP-dependent oxidoreductase domain"/>
    <property type="match status" value="1"/>
</dbReference>
<dbReference type="Proteomes" id="UP000011782">
    <property type="component" value="Unassembled WGS sequence"/>
</dbReference>
<comment type="similarity">
    <text evidence="1">Belongs to the aldo/keto reductase family.</text>
</comment>
<dbReference type="Pfam" id="PF00248">
    <property type="entry name" value="Aldo_ket_red"/>
    <property type="match status" value="2"/>
</dbReference>
<dbReference type="PRINTS" id="PR00069">
    <property type="entry name" value="ALDKETRDTASE"/>
</dbReference>
<evidence type="ECO:0000313" key="5">
    <source>
        <dbReference type="EMBL" id="EMG30312.1"/>
    </source>
</evidence>
<dbReference type="RefSeq" id="WP_002952705.1">
    <property type="nucleotide sequence ID" value="NZ_AOTD01000182.1"/>
</dbReference>
<dbReference type="SUPFAM" id="SSF51430">
    <property type="entry name" value="NAD(P)-linked oxidoreductase"/>
    <property type="match status" value="1"/>
</dbReference>
<dbReference type="CDD" id="cd19071">
    <property type="entry name" value="AKR_AKR1-5-like"/>
    <property type="match status" value="1"/>
</dbReference>
<comment type="caution">
    <text evidence="5">The sequence shown here is derived from an EMBL/GenBank/DDBJ whole genome shotgun (WGS) entry which is preliminary data.</text>
</comment>
<feature type="domain" description="NADP-dependent oxidoreductase" evidence="4">
    <location>
        <begin position="247"/>
        <end position="309"/>
    </location>
</feature>
<dbReference type="InterPro" id="IPR023210">
    <property type="entry name" value="NADP_OxRdtase_dom"/>
</dbReference>
<dbReference type="InterPro" id="IPR020471">
    <property type="entry name" value="AKR"/>
</dbReference>
<dbReference type="AlphaFoldDB" id="M3JC78"/>
<dbReference type="PATRIC" id="fig|1073353.3.peg.1524"/>
<evidence type="ECO:0000256" key="1">
    <source>
        <dbReference type="ARBA" id="ARBA00007905"/>
    </source>
</evidence>
<evidence type="ECO:0000313" key="6">
    <source>
        <dbReference type="Proteomes" id="UP000011782"/>
    </source>
</evidence>
<protein>
    <submittedName>
        <fullName evidence="5">Aldo/keto reductase family protein</fullName>
    </submittedName>
</protein>
<keyword evidence="3" id="KW-0560">Oxidoreductase</keyword>
<dbReference type="PANTHER" id="PTHR43827:SF3">
    <property type="entry name" value="NADP-DEPENDENT OXIDOREDUCTASE DOMAIN-CONTAINING PROTEIN"/>
    <property type="match status" value="1"/>
</dbReference>
<evidence type="ECO:0000259" key="4">
    <source>
        <dbReference type="Pfam" id="PF00248"/>
    </source>
</evidence>
<dbReference type="OrthoDB" id="5328358at2"/>
<keyword evidence="2" id="KW-0521">NADP</keyword>
<dbReference type="PANTHER" id="PTHR43827">
    <property type="entry name" value="2,5-DIKETO-D-GLUCONIC ACID REDUCTASE"/>
    <property type="match status" value="1"/>
</dbReference>
<proteinExistence type="inferred from homology"/>
<accession>M3JC78</accession>
<feature type="domain" description="NADP-dependent oxidoreductase" evidence="4">
    <location>
        <begin position="76"/>
        <end position="221"/>
    </location>
</feature>
<sequence length="311" mass="33804">MKRRDFIRGAATCAAGLAAGLDLFAEQTSKTSAVNLTDGVDLSGAKNLGERLAAMTPYLTLNNRILMPIVGLSAGKFDDLRDKNALGAALGLGYRLIDTDGREEGAAAVFGASGLERGRLFIQSSLDAQNGDESGMIKSFEHSLKKLNTDYVDLLLLRVGAGDVSSAWGVLQRLYREGLAASIGICDHLGEFGTENLAKIAQGSEVKPAVYQTPAHSYLRRFATRGKVTDHDVQVQLLYEPGEELKEPALAQISEKYGKTRSQIILRWLVQHGVCTVVNFASKERLLENIDIFGFELADEDAAQVEKLWRS</sequence>
<dbReference type="InterPro" id="IPR036812">
    <property type="entry name" value="NAD(P)_OxRdtase_dom_sf"/>
</dbReference>
<evidence type="ECO:0000256" key="2">
    <source>
        <dbReference type="ARBA" id="ARBA00022857"/>
    </source>
</evidence>